<accession>U6LBU4</accession>
<protein>
    <submittedName>
        <fullName evidence="4">Ribosomal protein L35, putative</fullName>
    </submittedName>
</protein>
<gene>
    <name evidence="4" type="ORF">EBH_0013200</name>
</gene>
<dbReference type="Gene3D" id="6.10.250.3450">
    <property type="match status" value="1"/>
</dbReference>
<evidence type="ECO:0000313" key="5">
    <source>
        <dbReference type="Proteomes" id="UP000030750"/>
    </source>
</evidence>
<dbReference type="HAMAP" id="MF_00374">
    <property type="entry name" value="Ribosomal_uL29"/>
    <property type="match status" value="1"/>
</dbReference>
<dbReference type="VEuPathDB" id="ToxoDB:EBH_0013200"/>
<dbReference type="GO" id="GO:0003735">
    <property type="term" value="F:structural constituent of ribosome"/>
    <property type="evidence" value="ECO:0007669"/>
    <property type="project" value="InterPro"/>
</dbReference>
<dbReference type="PANTHER" id="PTHR45722:SF2">
    <property type="entry name" value="LARGE RIBOSOMAL SUBUNIT PROTEIN UL29-RELATED"/>
    <property type="match status" value="1"/>
</dbReference>
<dbReference type="NCBIfam" id="TIGR00012">
    <property type="entry name" value="L29"/>
    <property type="match status" value="1"/>
</dbReference>
<dbReference type="OrthoDB" id="528635at2759"/>
<dbReference type="GO" id="GO:0022625">
    <property type="term" value="C:cytosolic large ribosomal subunit"/>
    <property type="evidence" value="ECO:0007669"/>
    <property type="project" value="InterPro"/>
</dbReference>
<evidence type="ECO:0000256" key="3">
    <source>
        <dbReference type="ARBA" id="ARBA00023274"/>
    </source>
</evidence>
<comment type="similarity">
    <text evidence="1">Belongs to the universal ribosomal protein uL29 family.</text>
</comment>
<dbReference type="InterPro" id="IPR001854">
    <property type="entry name" value="Ribosomal_uL29"/>
</dbReference>
<dbReference type="GO" id="GO:0003729">
    <property type="term" value="F:mRNA binding"/>
    <property type="evidence" value="ECO:0007669"/>
    <property type="project" value="TreeGrafter"/>
</dbReference>
<dbReference type="FunFam" id="1.10.287.310:FF:000002">
    <property type="entry name" value="60S ribosomal protein L35"/>
    <property type="match status" value="1"/>
</dbReference>
<keyword evidence="2 4" id="KW-0689">Ribosomal protein</keyword>
<sequence>MSLAHPLYDKQKLGLVLLFMLLLLMTLLLLLLQVGVKAHELRQKTPEELQTQLETLKKELSRLRVAKVTGATATRLAKIIQVRKGIARVLTVYNQRRRDEAKKHFRGNKYKPKDLRMKKTRAIRRKITLASRRKMTVRQTKKLQNVPRRKYALLA</sequence>
<dbReference type="CDD" id="cd00427">
    <property type="entry name" value="Ribosomal_L29_HIP"/>
    <property type="match status" value="1"/>
</dbReference>
<dbReference type="Gene3D" id="1.10.287.310">
    <property type="match status" value="1"/>
</dbReference>
<dbReference type="Proteomes" id="UP000030750">
    <property type="component" value="Unassembled WGS sequence"/>
</dbReference>
<dbReference type="InterPro" id="IPR045059">
    <property type="entry name" value="Ribosomal_uL29_euk"/>
</dbReference>
<name>U6LBU4_9EIME</name>
<keyword evidence="3" id="KW-0687">Ribonucleoprotein</keyword>
<evidence type="ECO:0000313" key="4">
    <source>
        <dbReference type="EMBL" id="CDJ46693.1"/>
    </source>
</evidence>
<organism evidence="4 5">
    <name type="scientific">Eimeria brunetti</name>
    <dbReference type="NCBI Taxonomy" id="51314"/>
    <lineage>
        <taxon>Eukaryota</taxon>
        <taxon>Sar</taxon>
        <taxon>Alveolata</taxon>
        <taxon>Apicomplexa</taxon>
        <taxon>Conoidasida</taxon>
        <taxon>Coccidia</taxon>
        <taxon>Eucoccidiorida</taxon>
        <taxon>Eimeriorina</taxon>
        <taxon>Eimeriidae</taxon>
        <taxon>Eimeria</taxon>
    </lineage>
</organism>
<dbReference type="PANTHER" id="PTHR45722">
    <property type="entry name" value="60S RIBOSOMAL PROTEIN L35"/>
    <property type="match status" value="1"/>
</dbReference>
<dbReference type="EMBL" id="HG710461">
    <property type="protein sequence ID" value="CDJ46693.1"/>
    <property type="molecule type" value="Genomic_DNA"/>
</dbReference>
<reference evidence="4" key="2">
    <citation type="submission" date="2013-10" db="EMBL/GenBank/DDBJ databases">
        <authorList>
            <person name="Aslett M."/>
        </authorList>
    </citation>
    <scope>NUCLEOTIDE SEQUENCE [LARGE SCALE GENOMIC DNA]</scope>
    <source>
        <strain evidence="4">Houghton</strain>
    </source>
</reference>
<dbReference type="SUPFAM" id="SSF46561">
    <property type="entry name" value="Ribosomal protein L29 (L29p)"/>
    <property type="match status" value="1"/>
</dbReference>
<proteinExistence type="inferred from homology"/>
<dbReference type="Pfam" id="PF00831">
    <property type="entry name" value="Ribosomal_L29"/>
    <property type="match status" value="1"/>
</dbReference>
<evidence type="ECO:0000256" key="2">
    <source>
        <dbReference type="ARBA" id="ARBA00022980"/>
    </source>
</evidence>
<keyword evidence="5" id="KW-1185">Reference proteome</keyword>
<dbReference type="GO" id="GO:0006412">
    <property type="term" value="P:translation"/>
    <property type="evidence" value="ECO:0007669"/>
    <property type="project" value="InterPro"/>
</dbReference>
<reference evidence="4" key="1">
    <citation type="submission" date="2013-10" db="EMBL/GenBank/DDBJ databases">
        <title>Genomic analysis of the causative agents of coccidiosis in chickens.</title>
        <authorList>
            <person name="Reid A.J."/>
            <person name="Blake D."/>
            <person name="Billington K."/>
            <person name="Browne H."/>
            <person name="Dunn M."/>
            <person name="Hung S."/>
            <person name="Kawahara F."/>
            <person name="Miranda-Saavedra D."/>
            <person name="Mourier T."/>
            <person name="Nagra H."/>
            <person name="Otto T.D."/>
            <person name="Rawlings N."/>
            <person name="Sanchez A."/>
            <person name="Sanders M."/>
            <person name="Subramaniam C."/>
            <person name="Tay Y."/>
            <person name="Dear P."/>
            <person name="Doerig C."/>
            <person name="Gruber A."/>
            <person name="Parkinson J."/>
            <person name="Shirley M."/>
            <person name="Wan K.L."/>
            <person name="Berriman M."/>
            <person name="Tomley F."/>
            <person name="Pain A."/>
        </authorList>
    </citation>
    <scope>NUCLEOTIDE SEQUENCE [LARGE SCALE GENOMIC DNA]</scope>
    <source>
        <strain evidence="4">Houghton</strain>
    </source>
</reference>
<dbReference type="AlphaFoldDB" id="U6LBU4"/>
<evidence type="ECO:0000256" key="1">
    <source>
        <dbReference type="ARBA" id="ARBA00009254"/>
    </source>
</evidence>
<dbReference type="InterPro" id="IPR036049">
    <property type="entry name" value="Ribosomal_uL29_sf"/>
</dbReference>
<dbReference type="GO" id="GO:0000463">
    <property type="term" value="P:maturation of LSU-rRNA from tricistronic rRNA transcript (SSU-rRNA, 5.8S rRNA, LSU-rRNA)"/>
    <property type="evidence" value="ECO:0007669"/>
    <property type="project" value="InterPro"/>
</dbReference>